<evidence type="ECO:0000259" key="19">
    <source>
        <dbReference type="PROSITE" id="PS50160"/>
    </source>
</evidence>
<comment type="catalytic activity">
    <reaction evidence="13 15">
        <text>ATP + (deoxyribonucleotide)n-3'-hydroxyl + 5'-phospho-(deoxyribonucleotide)m = (deoxyribonucleotide)n+m + AMP + diphosphate.</text>
        <dbReference type="EC" id="6.5.1.1"/>
    </reaction>
</comment>
<feature type="region of interest" description="Disordered" evidence="17">
    <location>
        <begin position="910"/>
        <end position="1179"/>
    </location>
</feature>
<evidence type="ECO:0000256" key="18">
    <source>
        <dbReference type="SAM" id="Phobius"/>
    </source>
</evidence>
<keyword evidence="6 15" id="KW-0547">Nucleotide-binding</keyword>
<keyword evidence="18" id="KW-1133">Transmembrane helix</keyword>
<dbReference type="Gene3D" id="2.40.50.140">
    <property type="entry name" value="Nucleic acid-binding proteins"/>
    <property type="match status" value="1"/>
</dbReference>
<dbReference type="PROSITE" id="PS00697">
    <property type="entry name" value="DNA_LIGASE_A1"/>
    <property type="match status" value="1"/>
</dbReference>
<dbReference type="InterPro" id="IPR000977">
    <property type="entry name" value="DNA_ligase_ATP-dep"/>
</dbReference>
<evidence type="ECO:0000256" key="15">
    <source>
        <dbReference type="RuleBase" id="RU000617"/>
    </source>
</evidence>
<keyword evidence="10 15" id="KW-0234">DNA repair</keyword>
<feature type="compositionally biased region" description="Polar residues" evidence="17">
    <location>
        <begin position="910"/>
        <end position="923"/>
    </location>
</feature>
<dbReference type="GO" id="GO:0005524">
    <property type="term" value="F:ATP binding"/>
    <property type="evidence" value="ECO:0007669"/>
    <property type="project" value="UniProtKB-KW"/>
</dbReference>
<dbReference type="PANTHER" id="PTHR45674">
    <property type="entry name" value="DNA LIGASE 1/3 FAMILY MEMBER"/>
    <property type="match status" value="1"/>
</dbReference>
<keyword evidence="9 15" id="KW-0233">DNA recombination</keyword>
<dbReference type="SUPFAM" id="SSF56091">
    <property type="entry name" value="DNA ligase/mRNA capping enzyme, catalytic domain"/>
    <property type="match status" value="1"/>
</dbReference>
<feature type="compositionally biased region" description="Low complexity" evidence="17">
    <location>
        <begin position="950"/>
        <end position="959"/>
    </location>
</feature>
<feature type="transmembrane region" description="Helical" evidence="18">
    <location>
        <begin position="6"/>
        <end position="25"/>
    </location>
</feature>
<dbReference type="Pfam" id="PF06441">
    <property type="entry name" value="EHN"/>
    <property type="match status" value="1"/>
</dbReference>
<evidence type="ECO:0000256" key="5">
    <source>
        <dbReference type="ARBA" id="ARBA00022705"/>
    </source>
</evidence>
<dbReference type="GO" id="GO:0005634">
    <property type="term" value="C:nucleus"/>
    <property type="evidence" value="ECO:0007669"/>
    <property type="project" value="UniProtKB-SubCell"/>
</dbReference>
<dbReference type="GO" id="GO:0006310">
    <property type="term" value="P:DNA recombination"/>
    <property type="evidence" value="ECO:0007669"/>
    <property type="project" value="UniProtKB-KW"/>
</dbReference>
<dbReference type="InterPro" id="IPR012310">
    <property type="entry name" value="DNA_ligase_ATP-dep_cent"/>
</dbReference>
<dbReference type="Pfam" id="PF01068">
    <property type="entry name" value="DNA_ligase_A_M"/>
    <property type="match status" value="1"/>
</dbReference>
<dbReference type="EMBL" id="KQ982080">
    <property type="protein sequence ID" value="KYQ60246.1"/>
    <property type="molecule type" value="Genomic_DNA"/>
</dbReference>
<keyword evidence="5" id="KW-0235">DNA replication</keyword>
<dbReference type="InterPro" id="IPR000639">
    <property type="entry name" value="Epox_hydrolase-like"/>
</dbReference>
<comment type="similarity">
    <text evidence="2 16">Belongs to the ATP-dependent DNA ligase family.</text>
</comment>
<feature type="compositionally biased region" description="Basic residues" evidence="17">
    <location>
        <begin position="1044"/>
        <end position="1053"/>
    </location>
</feature>
<dbReference type="Gene3D" id="1.10.3260.10">
    <property type="entry name" value="DNA ligase, ATP-dependent, N-terminal domain"/>
    <property type="match status" value="1"/>
</dbReference>
<feature type="compositionally biased region" description="Basic and acidic residues" evidence="17">
    <location>
        <begin position="981"/>
        <end position="1029"/>
    </location>
</feature>
<dbReference type="GO" id="GO:0003677">
    <property type="term" value="F:DNA binding"/>
    <property type="evidence" value="ECO:0007669"/>
    <property type="project" value="InterPro"/>
</dbReference>
<dbReference type="InterPro" id="IPR012308">
    <property type="entry name" value="DNA_ligase_ATP-dep_N"/>
</dbReference>
<proteinExistence type="inferred from homology"/>
<evidence type="ECO:0000256" key="14">
    <source>
        <dbReference type="ARBA" id="ARBA00054532"/>
    </source>
</evidence>
<keyword evidence="21" id="KW-1185">Reference proteome</keyword>
<dbReference type="FunFam" id="3.30.470.30:FF:000016">
    <property type="entry name" value="DNA ligase"/>
    <property type="match status" value="1"/>
</dbReference>
<evidence type="ECO:0000256" key="12">
    <source>
        <dbReference type="ARBA" id="ARBA00023306"/>
    </source>
</evidence>
<dbReference type="CDD" id="cd07900">
    <property type="entry name" value="Adenylation_DNA_ligase_I_Euk"/>
    <property type="match status" value="1"/>
</dbReference>
<feature type="compositionally biased region" description="Polar residues" evidence="17">
    <location>
        <begin position="1091"/>
        <end position="1108"/>
    </location>
</feature>
<comment type="function">
    <text evidence="14">DNA ligase that seals nicks in double-stranded DNA during DNA replication, DNA recombination and DNA repair.</text>
</comment>
<dbReference type="InterPro" id="IPR029058">
    <property type="entry name" value="AB_hydrolase_fold"/>
</dbReference>
<dbReference type="GO" id="GO:0051301">
    <property type="term" value="P:cell division"/>
    <property type="evidence" value="ECO:0007669"/>
    <property type="project" value="UniProtKB-KW"/>
</dbReference>
<dbReference type="PROSITE" id="PS50160">
    <property type="entry name" value="DNA_LIGASE_A3"/>
    <property type="match status" value="1"/>
</dbReference>
<dbReference type="Gene3D" id="3.30.1490.70">
    <property type="match status" value="1"/>
</dbReference>
<dbReference type="InterPro" id="IPR016059">
    <property type="entry name" value="DNA_ligase_ATP-dep_CS"/>
</dbReference>
<accession>A0A151XIL7</accession>
<evidence type="ECO:0000256" key="4">
    <source>
        <dbReference type="ARBA" id="ARBA00022618"/>
    </source>
</evidence>
<keyword evidence="3 15" id="KW-0436">Ligase</keyword>
<feature type="compositionally biased region" description="Basic and acidic residues" evidence="17">
    <location>
        <begin position="1131"/>
        <end position="1146"/>
    </location>
</feature>
<name>A0A151XIL7_9HYME</name>
<dbReference type="Pfam" id="PF12722">
    <property type="entry name" value="Hid1"/>
    <property type="match status" value="1"/>
</dbReference>
<feature type="compositionally biased region" description="Basic and acidic residues" evidence="17">
    <location>
        <begin position="1111"/>
        <end position="1124"/>
    </location>
</feature>
<evidence type="ECO:0000313" key="21">
    <source>
        <dbReference type="Proteomes" id="UP000075809"/>
    </source>
</evidence>
<dbReference type="NCBIfam" id="TIGR00574">
    <property type="entry name" value="dnl1"/>
    <property type="match status" value="1"/>
</dbReference>
<keyword evidence="4" id="KW-0132">Cell division</keyword>
<dbReference type="PRINTS" id="PR00412">
    <property type="entry name" value="EPOXHYDRLASE"/>
</dbReference>
<keyword evidence="11" id="KW-0539">Nucleus</keyword>
<dbReference type="Gene3D" id="3.30.470.30">
    <property type="entry name" value="DNA ligase/mRNA capping enzyme"/>
    <property type="match status" value="1"/>
</dbReference>
<evidence type="ECO:0000256" key="6">
    <source>
        <dbReference type="ARBA" id="ARBA00022741"/>
    </source>
</evidence>
<organism evidence="20 21">
    <name type="scientific">Mycetomoellerius zeteki</name>
    <dbReference type="NCBI Taxonomy" id="64791"/>
    <lineage>
        <taxon>Eukaryota</taxon>
        <taxon>Metazoa</taxon>
        <taxon>Ecdysozoa</taxon>
        <taxon>Arthropoda</taxon>
        <taxon>Hexapoda</taxon>
        <taxon>Insecta</taxon>
        <taxon>Pterygota</taxon>
        <taxon>Neoptera</taxon>
        <taxon>Endopterygota</taxon>
        <taxon>Hymenoptera</taxon>
        <taxon>Apocrita</taxon>
        <taxon>Aculeata</taxon>
        <taxon>Formicoidea</taxon>
        <taxon>Formicidae</taxon>
        <taxon>Myrmicinae</taxon>
        <taxon>Mycetomoellerius</taxon>
    </lineage>
</organism>
<dbReference type="InterPro" id="IPR036599">
    <property type="entry name" value="DNA_ligase_N_sf"/>
</dbReference>
<feature type="domain" description="ATP-dependent DNA ligase family profile" evidence="19">
    <location>
        <begin position="1569"/>
        <end position="1705"/>
    </location>
</feature>
<evidence type="ECO:0000256" key="7">
    <source>
        <dbReference type="ARBA" id="ARBA00022763"/>
    </source>
</evidence>
<evidence type="ECO:0000256" key="9">
    <source>
        <dbReference type="ARBA" id="ARBA00023172"/>
    </source>
</evidence>
<dbReference type="InterPro" id="IPR050191">
    <property type="entry name" value="ATP-dep_DNA_ligase"/>
</dbReference>
<evidence type="ECO:0000256" key="11">
    <source>
        <dbReference type="ARBA" id="ARBA00023242"/>
    </source>
</evidence>
<evidence type="ECO:0000256" key="3">
    <source>
        <dbReference type="ARBA" id="ARBA00022598"/>
    </source>
</evidence>
<dbReference type="SUPFAM" id="SSF117018">
    <property type="entry name" value="ATP-dependent DNA ligase DNA-binding domain"/>
    <property type="match status" value="1"/>
</dbReference>
<evidence type="ECO:0000256" key="10">
    <source>
        <dbReference type="ARBA" id="ARBA00023204"/>
    </source>
</evidence>
<dbReference type="FunFam" id="2.40.50.140:FF:000062">
    <property type="entry name" value="DNA ligase"/>
    <property type="match status" value="1"/>
</dbReference>
<keyword evidence="7 15" id="KW-0227">DNA damage</keyword>
<protein>
    <recommendedName>
        <fullName evidence="15">DNA ligase</fullName>
        <ecNumber evidence="15">6.5.1.1</ecNumber>
    </recommendedName>
</protein>
<dbReference type="EC" id="6.5.1.1" evidence="15"/>
<dbReference type="GO" id="GO:0006281">
    <property type="term" value="P:DNA repair"/>
    <property type="evidence" value="ECO:0007669"/>
    <property type="project" value="UniProtKB-KW"/>
</dbReference>
<comment type="subcellular location">
    <subcellularLocation>
        <location evidence="1">Nucleus</location>
    </subcellularLocation>
</comment>
<dbReference type="GO" id="GO:1903461">
    <property type="term" value="P:Okazaki fragment processing involved in mitotic DNA replication"/>
    <property type="evidence" value="ECO:0007669"/>
    <property type="project" value="TreeGrafter"/>
</dbReference>
<keyword evidence="12" id="KW-0131">Cell cycle</keyword>
<gene>
    <name evidence="20" type="ORF">ALC60_00654</name>
</gene>
<feature type="transmembrane region" description="Helical" evidence="18">
    <location>
        <begin position="545"/>
        <end position="568"/>
    </location>
</feature>
<dbReference type="Pfam" id="PF04679">
    <property type="entry name" value="DNA_ligase_A_C"/>
    <property type="match status" value="1"/>
</dbReference>
<feature type="compositionally biased region" description="Basic and acidic residues" evidence="17">
    <location>
        <begin position="1157"/>
        <end position="1167"/>
    </location>
</feature>
<evidence type="ECO:0000313" key="20">
    <source>
        <dbReference type="EMBL" id="KYQ60246.1"/>
    </source>
</evidence>
<dbReference type="SUPFAM" id="SSF53474">
    <property type="entry name" value="alpha/beta-Hydrolases"/>
    <property type="match status" value="1"/>
</dbReference>
<dbReference type="GO" id="GO:0005739">
    <property type="term" value="C:mitochondrion"/>
    <property type="evidence" value="ECO:0007669"/>
    <property type="project" value="TreeGrafter"/>
</dbReference>
<evidence type="ECO:0000256" key="1">
    <source>
        <dbReference type="ARBA" id="ARBA00004123"/>
    </source>
</evidence>
<dbReference type="Gene3D" id="3.40.50.1820">
    <property type="entry name" value="alpha/beta hydrolase"/>
    <property type="match status" value="1"/>
</dbReference>
<dbReference type="Pfam" id="PF04675">
    <property type="entry name" value="DNA_ligase_A_N"/>
    <property type="match status" value="1"/>
</dbReference>
<evidence type="ECO:0000256" key="8">
    <source>
        <dbReference type="ARBA" id="ARBA00022840"/>
    </source>
</evidence>
<keyword evidence="18" id="KW-0812">Transmembrane</keyword>
<sequence>MDHLPLGVIIFGCSAMLFVLTRRYFSSRRTKLPKLPETWWTPGTENSVNNDVRPYKVSFSEEMVNDLKYRLKHTRPLTPPLKDVAWNYGTNTDALRKLLDYWTNEYSFDEREKYINQYSHFKTNIQGLDIHFIHAKPNNTEGKRVLPLLIVHGWPGSIMEFYKIIPLLTSPKPEHDFVFEVIAPSLPGFGFSSTATIPELSSIQMSVVLKNLMLRLGHDKYYVQGGDWGSSVIHTMSCLYPQHVLGLHSNLCIVLNKWILLKKALTSFKESFLPWGKTKKRTGLSLGETGYYHIQATKPDTVGVGLNDSPAGLAAYIIEKFSTGTNPSYKYREDGGFLDKYTYDELIDNLMIYWVSNSITTAMRIYAEYYTESNRSLVRILESHALPMFTSLLNTVCAYDPVGYGVPYNHLLFTDSLEPLVDVALQILIVTLDHDTTGGIPLEEGAVGDNLFINYLSRIHRDEDFQFVLKGITRLLNNPLMQTYLPNSTKKVHFHQELLVFFWKMCDYNKKFLYYVLKSSDVLEVLVPILYHLNDSRADQYYMCIFSFSIFVARVGLMHIGVFILLLLSGERNFGVRLNKPYTATVPMDIPVFTGTHADLLVTVFHKIITTGHQRLQPLFDCLLTILVNVSPYLKTLSMVASTKLLHLLEAFSTPWFLFSAPTNHHLVFFLLEIFNNIIQVIRSQDAQLNVHLYNHTKYTIYFSQLYKIFKSVKKNLPFTFDFQYQFDGNSNLVYTIIRKRQVFHALANLPSDCNTIAKSLSKRQRRHMPASIENMTEKESAHPLSPAVSIDINKLINNRSESKTDIAEESMNATKNSVVPKGGIRVAEQTSTNNINNVNQWVPSSEWVYQWKSKLPLQTIMRLLQVLVPQVEKICIDNSLALPIRRLELAVAAHNRFVVVFNWIHTTNSHNLSDKQNQNATENGKRKRDSSNSSSPPSKNIKRTKSKTVSKTPSPSVKPRTKLGATPKIKPSKLSPGASKKAEKRQLKDTPGKKKKEEAENINDAEEKVKNNHIENGTAEEKNKKEESTFSMKKSKSNEAGKVKKTVKKKWSKIVQLVDSSDDETHLPLPESPKKSETDNEEKKTESVDESSNINKNASNNDTNESALDNEEKNQSPKKESTPEKSQTSSKDENPKKEPTPENKAKKVPNFFMFKQKGDTKDDKVNNGKSANQSYNPSASVYHPIDNACWKRGDKNRENFVKFTFRTPYSAFVRTLEIIEETSARLKIIEILSNYFRSVIVLTPEDLLPSVYLCLNQLAPAYEGVEFGIADTNLMKAIAQCTGRTLAQIRVDVQEVGDLGIVAENSKSNQRTMFQPAPLTVPNVYSRLMEIAQMTGHASLSKKLDKIQTLFVACRNTEARYLVRLVAGKLRIGLAEQSVLQALALACAMTPPEQKYPPEILNASKKMSSDRFKEKYDQIALILKTTYCECPNYNRIIPVLLEDGINTLPSKCKLTPGIPLKPMLAHPTKGVQEVLTRFEGLKFTCEWKYDGERAQIHVADDGQIKIYSRNQEDNTTKYPDIIKRFKNSRGDEVKNCILDCEAVGWDSDKKQILPFQILSTRKRKDANEEDIKVQVCVFMFDLLYLNDEPLVKEPFLKRRELLKQHFKEVEGEWKFANSLDASTMEEVEVFLDESVKGNCEGLMVKTLEKEATYEIAKRSRNWLKLKKDYLDGVGDTLDVVVIGGYIGKGKRTGTYGGFLLACYDQENEEYQSVCKIGTGFKEDDLENHTKFFKDLIVPQAKSYYRFDSSHEPDHWFEPVQVWEIKCADLSLSPVHRAAIGIVDPEKGISLRFPRFIRIREDKTCEQATSAQDVANMYNNQEQIKNKTPVSKATEEDFY</sequence>
<dbReference type="InterPro" id="IPR012340">
    <property type="entry name" value="NA-bd_OB-fold"/>
</dbReference>
<feature type="compositionally biased region" description="Basic and acidic residues" evidence="17">
    <location>
        <begin position="1073"/>
        <end position="1088"/>
    </location>
</feature>
<dbReference type="PROSITE" id="PS00333">
    <property type="entry name" value="DNA_LIGASE_A2"/>
    <property type="match status" value="1"/>
</dbReference>
<dbReference type="STRING" id="64791.A0A151XIL7"/>
<evidence type="ECO:0000256" key="17">
    <source>
        <dbReference type="SAM" id="MobiDB-lite"/>
    </source>
</evidence>
<feature type="compositionally biased region" description="Polar residues" evidence="17">
    <location>
        <begin position="1168"/>
        <end position="1179"/>
    </location>
</feature>
<evidence type="ECO:0000256" key="13">
    <source>
        <dbReference type="ARBA" id="ARBA00034003"/>
    </source>
</evidence>
<dbReference type="PANTHER" id="PTHR45674:SF4">
    <property type="entry name" value="DNA LIGASE 1"/>
    <property type="match status" value="1"/>
</dbReference>
<keyword evidence="18" id="KW-0472">Membrane</keyword>
<dbReference type="InterPro" id="IPR012309">
    <property type="entry name" value="DNA_ligase_ATP-dep_C"/>
</dbReference>
<dbReference type="InterPro" id="IPR026705">
    <property type="entry name" value="Hid-1/Ecm30"/>
</dbReference>
<evidence type="ECO:0000256" key="16">
    <source>
        <dbReference type="RuleBase" id="RU004196"/>
    </source>
</evidence>
<dbReference type="SUPFAM" id="SSF50249">
    <property type="entry name" value="Nucleic acid-binding proteins"/>
    <property type="match status" value="1"/>
</dbReference>
<dbReference type="FunFam" id="1.10.3260.10:FF:000001">
    <property type="entry name" value="DNA ligase"/>
    <property type="match status" value="1"/>
</dbReference>
<dbReference type="Pfam" id="PF09742">
    <property type="entry name" value="Dymeclin"/>
    <property type="match status" value="1"/>
</dbReference>
<dbReference type="GO" id="GO:0071897">
    <property type="term" value="P:DNA biosynthetic process"/>
    <property type="evidence" value="ECO:0007669"/>
    <property type="project" value="InterPro"/>
</dbReference>
<keyword evidence="8 15" id="KW-0067">ATP-binding</keyword>
<dbReference type="GO" id="GO:0003910">
    <property type="term" value="F:DNA ligase (ATP) activity"/>
    <property type="evidence" value="ECO:0007669"/>
    <property type="project" value="UniProtKB-EC"/>
</dbReference>
<reference evidence="20 21" key="1">
    <citation type="submission" date="2015-09" db="EMBL/GenBank/DDBJ databases">
        <title>Trachymyrmex zeteki WGS genome.</title>
        <authorList>
            <person name="Nygaard S."/>
            <person name="Hu H."/>
            <person name="Boomsma J."/>
            <person name="Zhang G."/>
        </authorList>
    </citation>
    <scope>NUCLEOTIDE SEQUENCE [LARGE SCALE GENOMIC DNA]</scope>
    <source>
        <strain evidence="20">Tzet28-1</strain>
        <tissue evidence="20">Whole body</tissue>
    </source>
</reference>
<dbReference type="InterPro" id="IPR010497">
    <property type="entry name" value="Epoxide_hydro_N"/>
</dbReference>
<dbReference type="CDD" id="cd07969">
    <property type="entry name" value="OBF_DNA_ligase_I"/>
    <property type="match status" value="1"/>
</dbReference>
<evidence type="ECO:0000256" key="2">
    <source>
        <dbReference type="ARBA" id="ARBA00007572"/>
    </source>
</evidence>
<dbReference type="Proteomes" id="UP000075809">
    <property type="component" value="Unassembled WGS sequence"/>
</dbReference>